<dbReference type="PROSITE" id="PS50082">
    <property type="entry name" value="WD_REPEATS_2"/>
    <property type="match status" value="1"/>
</dbReference>
<dbReference type="OrthoDB" id="10262475at2759"/>
<evidence type="ECO:0000313" key="5">
    <source>
        <dbReference type="Proteomes" id="UP000193560"/>
    </source>
</evidence>
<keyword evidence="5" id="KW-1185">Reference proteome</keyword>
<dbReference type="STRING" id="90262.A0A1X2I2C0"/>
<dbReference type="GO" id="GO:1990298">
    <property type="term" value="C:bub1-bub3 complex"/>
    <property type="evidence" value="ECO:0007669"/>
    <property type="project" value="EnsemblFungi"/>
</dbReference>
<dbReference type="AlphaFoldDB" id="A0A1X2I2C0"/>
<dbReference type="Pfam" id="PF00400">
    <property type="entry name" value="WD40"/>
    <property type="match status" value="2"/>
</dbReference>
<dbReference type="SUPFAM" id="SSF50978">
    <property type="entry name" value="WD40 repeat-like"/>
    <property type="match status" value="1"/>
</dbReference>
<proteinExistence type="predicted"/>
<accession>A0A1X2I2C0</accession>
<dbReference type="PANTHER" id="PTHR10971">
    <property type="entry name" value="MRNA EXPORT FACTOR AND BUB3"/>
    <property type="match status" value="1"/>
</dbReference>
<comment type="caution">
    <text evidence="4">The sequence shown here is derived from an EMBL/GenBank/DDBJ whole genome shotgun (WGS) entry which is preliminary data.</text>
</comment>
<evidence type="ECO:0000313" key="4">
    <source>
        <dbReference type="EMBL" id="ORZ07693.1"/>
    </source>
</evidence>
<dbReference type="GO" id="GO:0140499">
    <property type="term" value="P:negative regulation of mitotic spindle assembly checkpoint signaling"/>
    <property type="evidence" value="ECO:0007669"/>
    <property type="project" value="EnsemblFungi"/>
</dbReference>
<organism evidence="4 5">
    <name type="scientific">Absidia repens</name>
    <dbReference type="NCBI Taxonomy" id="90262"/>
    <lineage>
        <taxon>Eukaryota</taxon>
        <taxon>Fungi</taxon>
        <taxon>Fungi incertae sedis</taxon>
        <taxon>Mucoromycota</taxon>
        <taxon>Mucoromycotina</taxon>
        <taxon>Mucoromycetes</taxon>
        <taxon>Mucorales</taxon>
        <taxon>Cunninghamellaceae</taxon>
        <taxon>Absidia</taxon>
    </lineage>
</organism>
<name>A0A1X2I2C0_9FUNG</name>
<dbReference type="SMART" id="SM00320">
    <property type="entry name" value="WD40"/>
    <property type="match status" value="5"/>
</dbReference>
<dbReference type="InterPro" id="IPR001680">
    <property type="entry name" value="WD40_rpt"/>
</dbReference>
<dbReference type="GO" id="GO:1990942">
    <property type="term" value="P:mitotic metaphase chromosome recapture"/>
    <property type="evidence" value="ECO:0007669"/>
    <property type="project" value="EnsemblFungi"/>
</dbReference>
<dbReference type="InterPro" id="IPR036322">
    <property type="entry name" value="WD40_repeat_dom_sf"/>
</dbReference>
<keyword evidence="2" id="KW-0677">Repeat</keyword>
<evidence type="ECO:0000256" key="3">
    <source>
        <dbReference type="PROSITE-ProRule" id="PRU00221"/>
    </source>
</evidence>
<protein>
    <submittedName>
        <fullName evidence="4">WD40-repeat-containing domain protein</fullName>
    </submittedName>
</protein>
<feature type="repeat" description="WD" evidence="3">
    <location>
        <begin position="189"/>
        <end position="223"/>
    </location>
</feature>
<gene>
    <name evidence="4" type="ORF">BCR42DRAFT_336410</name>
</gene>
<dbReference type="InterPro" id="IPR015943">
    <property type="entry name" value="WD40/YVTN_repeat-like_dom_sf"/>
</dbReference>
<evidence type="ECO:0000256" key="1">
    <source>
        <dbReference type="ARBA" id="ARBA00022574"/>
    </source>
</evidence>
<dbReference type="GO" id="GO:0000776">
    <property type="term" value="C:kinetochore"/>
    <property type="evidence" value="ECO:0007669"/>
    <property type="project" value="EnsemblFungi"/>
</dbReference>
<dbReference type="GO" id="GO:1990758">
    <property type="term" value="P:mitotic sister chromatid biorientation"/>
    <property type="evidence" value="ECO:0007669"/>
    <property type="project" value="EnsemblFungi"/>
</dbReference>
<dbReference type="EMBL" id="MCGE01000034">
    <property type="protein sequence ID" value="ORZ07693.1"/>
    <property type="molecule type" value="Genomic_DNA"/>
</dbReference>
<dbReference type="Gene3D" id="2.130.10.10">
    <property type="entry name" value="YVTN repeat-like/Quinoprotein amine dehydrogenase"/>
    <property type="match status" value="1"/>
</dbReference>
<evidence type="ECO:0000256" key="2">
    <source>
        <dbReference type="ARBA" id="ARBA00022737"/>
    </source>
</evidence>
<reference evidence="4 5" key="1">
    <citation type="submission" date="2016-07" db="EMBL/GenBank/DDBJ databases">
        <title>Pervasive Adenine N6-methylation of Active Genes in Fungi.</title>
        <authorList>
            <consortium name="DOE Joint Genome Institute"/>
            <person name="Mondo S.J."/>
            <person name="Dannebaum R.O."/>
            <person name="Kuo R.C."/>
            <person name="Labutti K."/>
            <person name="Haridas S."/>
            <person name="Kuo A."/>
            <person name="Salamov A."/>
            <person name="Ahrendt S.R."/>
            <person name="Lipzen A."/>
            <person name="Sullivan W."/>
            <person name="Andreopoulos W.B."/>
            <person name="Clum A."/>
            <person name="Lindquist E."/>
            <person name="Daum C."/>
            <person name="Ramamoorthy G.K."/>
            <person name="Gryganskyi A."/>
            <person name="Culley D."/>
            <person name="Magnuson J.K."/>
            <person name="James T.Y."/>
            <person name="O'Malley M.A."/>
            <person name="Stajich J.E."/>
            <person name="Spatafora J.W."/>
            <person name="Visel A."/>
            <person name="Grigoriev I.V."/>
        </authorList>
    </citation>
    <scope>NUCLEOTIDE SEQUENCE [LARGE SCALE GENOMIC DNA]</scope>
    <source>
        <strain evidence="4 5">NRRL 1336</strain>
    </source>
</reference>
<dbReference type="Proteomes" id="UP000193560">
    <property type="component" value="Unassembled WGS sequence"/>
</dbReference>
<sequence length="290" mass="32395">MSQVALKNPPEDGITNIEYHPIKTNLLVTSSWDKTIRLYDTNTCELKTKIDHDTPLLDTCFGHDYQAFSAGLNGSLHSIDLATGKKESIGRHVEGTRSVCWSATSPVALSHDRIYVYDIRNMDTPWKVRETTLRYMLKCVRVMPGGKGVACSSIEGRVSMDFFGEDKDQIYAFKLHRQKLGDTEVVYPVNSLSFHPTYGTFASGGSDGVVSVWDGVNRKRIRQFSKFAEEISNVAFNSDGSQLAIASSYTYDEGDRSHAPDSIYIRHLVEGDYKPKRMPGSSTTTKNDTL</sequence>
<keyword evidence="1 3" id="KW-0853">WD repeat</keyword>